<evidence type="ECO:0000256" key="1">
    <source>
        <dbReference type="SAM" id="MobiDB-lite"/>
    </source>
</evidence>
<dbReference type="Proteomes" id="UP001217089">
    <property type="component" value="Unassembled WGS sequence"/>
</dbReference>
<accession>A0ABQ9EUF6</accession>
<feature type="region of interest" description="Disordered" evidence="1">
    <location>
        <begin position="46"/>
        <end position="74"/>
    </location>
</feature>
<organism evidence="2 3">
    <name type="scientific">Tegillarca granosa</name>
    <name type="common">Malaysian cockle</name>
    <name type="synonym">Anadara granosa</name>
    <dbReference type="NCBI Taxonomy" id="220873"/>
    <lineage>
        <taxon>Eukaryota</taxon>
        <taxon>Metazoa</taxon>
        <taxon>Spiralia</taxon>
        <taxon>Lophotrochozoa</taxon>
        <taxon>Mollusca</taxon>
        <taxon>Bivalvia</taxon>
        <taxon>Autobranchia</taxon>
        <taxon>Pteriomorphia</taxon>
        <taxon>Arcoida</taxon>
        <taxon>Arcoidea</taxon>
        <taxon>Arcidae</taxon>
        <taxon>Tegillarca</taxon>
    </lineage>
</organism>
<proteinExistence type="predicted"/>
<feature type="compositionally biased region" description="Basic and acidic residues" evidence="1">
    <location>
        <begin position="59"/>
        <end position="74"/>
    </location>
</feature>
<keyword evidence="3" id="KW-1185">Reference proteome</keyword>
<evidence type="ECO:0000313" key="3">
    <source>
        <dbReference type="Proteomes" id="UP001217089"/>
    </source>
</evidence>
<sequence>MYYRDMFIVIPGQWDSYELKPKIDKAARVKSQEKKMVLLRTYTKNEKDIHTKPSHGHQWARENKVDQRVPSEEL</sequence>
<gene>
    <name evidence="2" type="ORF">KUTeg_014862</name>
</gene>
<name>A0ABQ9EUF6_TEGGR</name>
<comment type="caution">
    <text evidence="2">The sequence shown here is derived from an EMBL/GenBank/DDBJ whole genome shotgun (WGS) entry which is preliminary data.</text>
</comment>
<evidence type="ECO:0000313" key="2">
    <source>
        <dbReference type="EMBL" id="KAJ8307586.1"/>
    </source>
</evidence>
<protein>
    <submittedName>
        <fullName evidence="2">Uncharacterized protein</fullName>
    </submittedName>
</protein>
<reference evidence="2 3" key="1">
    <citation type="submission" date="2022-12" db="EMBL/GenBank/DDBJ databases">
        <title>Chromosome-level genome of Tegillarca granosa.</title>
        <authorList>
            <person name="Kim J."/>
        </authorList>
    </citation>
    <scope>NUCLEOTIDE SEQUENCE [LARGE SCALE GENOMIC DNA]</scope>
    <source>
        <strain evidence="2">Teg-2019</strain>
        <tissue evidence="2">Adductor muscle</tissue>
    </source>
</reference>
<dbReference type="EMBL" id="JARBDR010000787">
    <property type="protein sequence ID" value="KAJ8307586.1"/>
    <property type="molecule type" value="Genomic_DNA"/>
</dbReference>